<keyword evidence="3" id="KW-1185">Reference proteome</keyword>
<sequence length="74" mass="8797">MHQRVLTRKTGPPQEIEGEPRCTDWNGQGIQTYRATKDENLDALKQALHFSRSFKRPPTTPNEYRRGPHVYRFW</sequence>
<dbReference type="Proteomes" id="UP000600171">
    <property type="component" value="Unassembled WGS sequence"/>
</dbReference>
<name>A0A917IZZ2_9MICC</name>
<evidence type="ECO:0000313" key="3">
    <source>
        <dbReference type="Proteomes" id="UP000600171"/>
    </source>
</evidence>
<dbReference type="EMBL" id="BMDC01000005">
    <property type="protein sequence ID" value="GGH66805.1"/>
    <property type="molecule type" value="Genomic_DNA"/>
</dbReference>
<proteinExistence type="predicted"/>
<accession>A0A917IZZ2</accession>
<comment type="caution">
    <text evidence="2">The sequence shown here is derived from an EMBL/GenBank/DDBJ whole genome shotgun (WGS) entry which is preliminary data.</text>
</comment>
<reference evidence="2 3" key="1">
    <citation type="journal article" date="2014" name="Int. J. Syst. Evol. Microbiol.">
        <title>Complete genome sequence of Corynebacterium casei LMG S-19264T (=DSM 44701T), isolated from a smear-ripened cheese.</title>
        <authorList>
            <consortium name="US DOE Joint Genome Institute (JGI-PGF)"/>
            <person name="Walter F."/>
            <person name="Albersmeier A."/>
            <person name="Kalinowski J."/>
            <person name="Ruckert C."/>
        </authorList>
    </citation>
    <scope>NUCLEOTIDE SEQUENCE [LARGE SCALE GENOMIC DNA]</scope>
    <source>
        <strain evidence="2 3">CCM 8669</strain>
    </source>
</reference>
<evidence type="ECO:0000313" key="2">
    <source>
        <dbReference type="EMBL" id="GGH66805.1"/>
    </source>
</evidence>
<dbReference type="AlphaFoldDB" id="A0A917IZZ2"/>
<evidence type="ECO:0000256" key="1">
    <source>
        <dbReference type="SAM" id="MobiDB-lite"/>
    </source>
</evidence>
<protein>
    <submittedName>
        <fullName evidence="2">Uncharacterized protein</fullName>
    </submittedName>
</protein>
<organism evidence="2 3">
    <name type="scientific">Rothia aerolata</name>
    <dbReference type="NCBI Taxonomy" id="1812262"/>
    <lineage>
        <taxon>Bacteria</taxon>
        <taxon>Bacillati</taxon>
        <taxon>Actinomycetota</taxon>
        <taxon>Actinomycetes</taxon>
        <taxon>Micrococcales</taxon>
        <taxon>Micrococcaceae</taxon>
        <taxon>Rothia</taxon>
    </lineage>
</organism>
<feature type="region of interest" description="Disordered" evidence="1">
    <location>
        <begin position="1"/>
        <end position="28"/>
    </location>
</feature>
<gene>
    <name evidence="2" type="ORF">GCM10007359_21300</name>
</gene>